<dbReference type="InterPro" id="IPR025419">
    <property type="entry name" value="DUF4142"/>
</dbReference>
<keyword evidence="4" id="KW-1185">Reference proteome</keyword>
<evidence type="ECO:0000313" key="3">
    <source>
        <dbReference type="EMBL" id="SFQ16821.1"/>
    </source>
</evidence>
<accession>A0A1I5WAX0</accession>
<dbReference type="Pfam" id="PF13628">
    <property type="entry name" value="DUF4142"/>
    <property type="match status" value="1"/>
</dbReference>
<dbReference type="EMBL" id="FOWW01000005">
    <property type="protein sequence ID" value="SFQ16821.1"/>
    <property type="molecule type" value="Genomic_DNA"/>
</dbReference>
<dbReference type="RefSeq" id="WP_092530929.1">
    <property type="nucleotide sequence ID" value="NZ_FOWW01000005.1"/>
</dbReference>
<dbReference type="PANTHER" id="PTHR38593">
    <property type="entry name" value="BLR2558 PROTEIN"/>
    <property type="match status" value="1"/>
</dbReference>
<evidence type="ECO:0000256" key="1">
    <source>
        <dbReference type="SAM" id="SignalP"/>
    </source>
</evidence>
<dbReference type="AlphaFoldDB" id="A0A1I5WAX0"/>
<feature type="domain" description="DUF4142" evidence="2">
    <location>
        <begin position="53"/>
        <end position="187"/>
    </location>
</feature>
<protein>
    <submittedName>
        <fullName evidence="3">Putative membrane protein</fullName>
    </submittedName>
</protein>
<proteinExistence type="predicted"/>
<feature type="chain" id="PRO_5011544466" evidence="1">
    <location>
        <begin position="27"/>
        <end position="192"/>
    </location>
</feature>
<dbReference type="OrthoDB" id="4567117at2"/>
<dbReference type="Gene3D" id="1.20.1260.10">
    <property type="match status" value="1"/>
</dbReference>
<evidence type="ECO:0000313" key="4">
    <source>
        <dbReference type="Proteomes" id="UP000198727"/>
    </source>
</evidence>
<sequence length="192" mass="20529">MRKIRLLLAAGMASALALTTAPAAQASPQTALASASALSEVRAQHGTRQLSAQDLAFLRASHQGNLAEIWAGSTAQVKGQCADVRHLGAMLVRDHLRLDANGFAVAVPHGVLLPMAPTAQQRGELKEVAAKSGREFDLAWLRMQVEAHIATLELGQRQLELGHSPEVKRLAREAAPVIQHHLDRARAALITC</sequence>
<evidence type="ECO:0000259" key="2">
    <source>
        <dbReference type="Pfam" id="PF13628"/>
    </source>
</evidence>
<keyword evidence="1" id="KW-0732">Signal</keyword>
<reference evidence="4" key="1">
    <citation type="submission" date="2016-10" db="EMBL/GenBank/DDBJ databases">
        <authorList>
            <person name="Varghese N."/>
            <person name="Submissions S."/>
        </authorList>
    </citation>
    <scope>NUCLEOTIDE SEQUENCE [LARGE SCALE GENOMIC DNA]</scope>
    <source>
        <strain evidence="4">CGMCC 4.5579</strain>
    </source>
</reference>
<feature type="signal peptide" evidence="1">
    <location>
        <begin position="1"/>
        <end position="26"/>
    </location>
</feature>
<dbReference type="Proteomes" id="UP000198727">
    <property type="component" value="Unassembled WGS sequence"/>
</dbReference>
<gene>
    <name evidence="3" type="ORF">SAMN05421810_10518</name>
</gene>
<dbReference type="InterPro" id="IPR012347">
    <property type="entry name" value="Ferritin-like"/>
</dbReference>
<name>A0A1I5WAX0_9PSEU</name>
<dbReference type="PANTHER" id="PTHR38593:SF1">
    <property type="entry name" value="BLR2558 PROTEIN"/>
    <property type="match status" value="1"/>
</dbReference>
<organism evidence="3 4">
    <name type="scientific">Amycolatopsis arida</name>
    <dbReference type="NCBI Taxonomy" id="587909"/>
    <lineage>
        <taxon>Bacteria</taxon>
        <taxon>Bacillati</taxon>
        <taxon>Actinomycetota</taxon>
        <taxon>Actinomycetes</taxon>
        <taxon>Pseudonocardiales</taxon>
        <taxon>Pseudonocardiaceae</taxon>
        <taxon>Amycolatopsis</taxon>
    </lineage>
</organism>